<reference evidence="2 3" key="1">
    <citation type="journal article" date="2014" name="Genome Announc.">
        <title>Genome Sequence of the Microsporidian Species Nematocida sp1 Strain ERTm6 (ATCC PRA-372).</title>
        <authorList>
            <person name="Bakowski M.A."/>
            <person name="Priest M."/>
            <person name="Young S."/>
            <person name="Cuomo C.A."/>
            <person name="Troemel E.R."/>
        </authorList>
    </citation>
    <scope>NUCLEOTIDE SEQUENCE [LARGE SCALE GENOMIC DNA]</scope>
    <source>
        <strain evidence="2 3">ERTm6</strain>
    </source>
</reference>
<feature type="compositionally biased region" description="Polar residues" evidence="1">
    <location>
        <begin position="87"/>
        <end position="96"/>
    </location>
</feature>
<feature type="compositionally biased region" description="Basic and acidic residues" evidence="1">
    <location>
        <begin position="97"/>
        <end position="122"/>
    </location>
</feature>
<protein>
    <submittedName>
        <fullName evidence="2">Uncharacterized protein</fullName>
    </submittedName>
</protein>
<feature type="compositionally biased region" description="Basic and acidic residues" evidence="1">
    <location>
        <begin position="185"/>
        <end position="218"/>
    </location>
</feature>
<gene>
    <name evidence="2" type="ORF">NESG_00148</name>
</gene>
<organism evidence="2 3">
    <name type="scientific">Nematocida ausubeli (strain ATCC PRA-371 / ERTm2)</name>
    <name type="common">Nematode killer fungus</name>
    <dbReference type="NCBI Taxonomy" id="1913371"/>
    <lineage>
        <taxon>Eukaryota</taxon>
        <taxon>Fungi</taxon>
        <taxon>Fungi incertae sedis</taxon>
        <taxon>Microsporidia</taxon>
        <taxon>Nematocida</taxon>
    </lineage>
</organism>
<evidence type="ECO:0000313" key="3">
    <source>
        <dbReference type="Proteomes" id="UP000054524"/>
    </source>
</evidence>
<evidence type="ECO:0000313" key="2">
    <source>
        <dbReference type="EMBL" id="KFG27074.1"/>
    </source>
</evidence>
<keyword evidence="3" id="KW-1185">Reference proteome</keyword>
<accession>A0A086J4K6</accession>
<feature type="region of interest" description="Disordered" evidence="1">
    <location>
        <begin position="1"/>
        <end position="218"/>
    </location>
</feature>
<dbReference type="RefSeq" id="XP_052905629.1">
    <property type="nucleotide sequence ID" value="XM_053047804.1"/>
</dbReference>
<evidence type="ECO:0000256" key="1">
    <source>
        <dbReference type="SAM" id="MobiDB-lite"/>
    </source>
</evidence>
<sequence>MSREKRQKRAKRQASSEEETESSSKDTYSETTQLSEEEQSEYASENHTPEDVLSPGFESDKEEEQMQLNPEMDGDIDDDMVEYAHSNDGSGSIDRSNSLEKGDFGYSDDKIKREEEHTREDMSSPYAYSDQEKPDLEAEMEEQSEENGTEAGETSQPYHPKEEENSCEEDDIIECRETTLPTKTENSKKRHLEDHDAPSKVAKTESIEEEKRYPVSSEADEKMQAYLEKNTSQILDLRERGWKRNSRPLLWRPSVEAYDEEISQVNEEAILQRFRTQIENPSMFNVRKIKADPYYAKQQIQSRKHLTKSDLLRVKERMETSKIIEVQQVLRRKTRMEKDMLNKTRNLHVKLKEIGHQTEASDIFALLTQEYIFQKKDIVQSMESMLNDLSYIHNRAGENKQYLLKCIDFIEQSVVIE</sequence>
<comment type="caution">
    <text evidence="2">The sequence shown here is derived from an EMBL/GenBank/DDBJ whole genome shotgun (WGS) entry which is preliminary data.</text>
</comment>
<dbReference type="EMBL" id="AKIJ01000001">
    <property type="protein sequence ID" value="KFG27074.1"/>
    <property type="molecule type" value="Genomic_DNA"/>
</dbReference>
<dbReference type="Proteomes" id="UP000054524">
    <property type="component" value="Unassembled WGS sequence"/>
</dbReference>
<dbReference type="HOGENOM" id="CLU_659040_0_0_1"/>
<feature type="compositionally biased region" description="Acidic residues" evidence="1">
    <location>
        <begin position="72"/>
        <end position="81"/>
    </location>
</feature>
<proteinExistence type="predicted"/>
<feature type="compositionally biased region" description="Basic residues" evidence="1">
    <location>
        <begin position="1"/>
        <end position="12"/>
    </location>
</feature>
<dbReference type="GeneID" id="77675121"/>
<name>A0A086J4K6_NEMA1</name>
<feature type="compositionally biased region" description="Acidic residues" evidence="1">
    <location>
        <begin position="137"/>
        <end position="148"/>
    </location>
</feature>
<dbReference type="AlphaFoldDB" id="A0A086J4K6"/>